<gene>
    <name evidence="3" type="ORF">LACBIDRAFT_330414</name>
</gene>
<dbReference type="EMBL" id="DS547117">
    <property type="protein sequence ID" value="EDR04607.1"/>
    <property type="molecule type" value="Genomic_DNA"/>
</dbReference>
<reference evidence="3 4" key="1">
    <citation type="journal article" date="2008" name="Nature">
        <title>The genome of Laccaria bicolor provides insights into mycorrhizal symbiosis.</title>
        <authorList>
            <person name="Martin F."/>
            <person name="Aerts A."/>
            <person name="Ahren D."/>
            <person name="Brun A."/>
            <person name="Danchin E.G.J."/>
            <person name="Duchaussoy F."/>
            <person name="Gibon J."/>
            <person name="Kohler A."/>
            <person name="Lindquist E."/>
            <person name="Pereda V."/>
            <person name="Salamov A."/>
            <person name="Shapiro H.J."/>
            <person name="Wuyts J."/>
            <person name="Blaudez D."/>
            <person name="Buee M."/>
            <person name="Brokstein P."/>
            <person name="Canbaeck B."/>
            <person name="Cohen D."/>
            <person name="Courty P.E."/>
            <person name="Coutinho P.M."/>
            <person name="Delaruelle C."/>
            <person name="Detter J.C."/>
            <person name="Deveau A."/>
            <person name="DiFazio S."/>
            <person name="Duplessis S."/>
            <person name="Fraissinet-Tachet L."/>
            <person name="Lucic E."/>
            <person name="Frey-Klett P."/>
            <person name="Fourrey C."/>
            <person name="Feussner I."/>
            <person name="Gay G."/>
            <person name="Grimwood J."/>
            <person name="Hoegger P.J."/>
            <person name="Jain P."/>
            <person name="Kilaru S."/>
            <person name="Labbe J."/>
            <person name="Lin Y.C."/>
            <person name="Legue V."/>
            <person name="Le Tacon F."/>
            <person name="Marmeisse R."/>
            <person name="Melayah D."/>
            <person name="Montanini B."/>
            <person name="Muratet M."/>
            <person name="Nehls U."/>
            <person name="Niculita-Hirzel H."/>
            <person name="Oudot-Le Secq M.P."/>
            <person name="Peter M."/>
            <person name="Quesneville H."/>
            <person name="Rajashekar B."/>
            <person name="Reich M."/>
            <person name="Rouhier N."/>
            <person name="Schmutz J."/>
            <person name="Yin T."/>
            <person name="Chalot M."/>
            <person name="Henrissat B."/>
            <person name="Kuees U."/>
            <person name="Lucas S."/>
            <person name="Van de Peer Y."/>
            <person name="Podila G.K."/>
            <person name="Polle A."/>
            <person name="Pukkila P.J."/>
            <person name="Richardson P.M."/>
            <person name="Rouze P."/>
            <person name="Sanders I.R."/>
            <person name="Stajich J.E."/>
            <person name="Tunlid A."/>
            <person name="Tuskan G."/>
            <person name="Grigoriev I.V."/>
        </authorList>
    </citation>
    <scope>NUCLEOTIDE SEQUENCE [LARGE SCALE GENOMIC DNA]</scope>
    <source>
        <strain evidence="4">S238N-H82 / ATCC MYA-4686</strain>
    </source>
</reference>
<keyword evidence="4" id="KW-1185">Reference proteome</keyword>
<protein>
    <submittedName>
        <fullName evidence="3">Predicted protein</fullName>
    </submittedName>
</protein>
<accession>B0DL82</accession>
<dbReference type="Proteomes" id="UP000001194">
    <property type="component" value="Unassembled WGS sequence"/>
</dbReference>
<dbReference type="GeneID" id="6080463"/>
<proteinExistence type="predicted"/>
<dbReference type="InParanoid" id="B0DL82"/>
<dbReference type="OrthoDB" id="5424058at2759"/>
<sequence>MSPQKRARSDENSPPTPVATPRRSQRRDTPTPTPRNLHGFQIIDGLTPVPNLKRRRVFTAEELVNHEVERTRAQREHAERQREQEVEQVRREEQQKVAALDRAMEGIKAAGFSTFFDFLQASLTTSDPNRSSQVTRTLAGAHGTKILNLIQKRQPDICVDWSISNTRTLIAAESKKLAHYFQPERSMSVAEILSQFSLERILLDASIFATTLCMLAKSQNEHATEYQTTMCMYFLACGTSHSLFDVLNHAGVTLSYTQAVSKLRKLGAERLVSMLALWLWHIEDILYDAFPLLRKRLNTDIRPAPNILQIPLHKTEQYPLPAMHIDESSLNGTLSVLDTIIRGSLKLTEDDIKWHGIFICAGDQLSISLSDKASSGRRDDTDLMDNVGHYTQSQDGILHMKMAGDRMVTNEYWGKPNRCKAMVAGWKAKSLPPFRPSWELILTMALPANILDGFRIYCPKDSLEDWVNDIRTVDEVHHVAQKVLVELCSARRVQHLRCATPIKRDLPLENICLFNRDALYLRQLKYAVKRGDVGAVLDITTHWMLMFRGTGKMPKYADALFHLIIDLKMMDPRLRNAWLMNWLANLTGKANGFKEMDLLQEHQNFWAKIIYNAKGSNRSWAWLAMISVSIFALCDVIRKVQSEYQTPFNSISHTSPSAETDIKTLRNYLEQQKLQTYFPGHENNQHAMEARDLMSVGAEYANKPGAFKNFTYMKYKMTNNGLSEGAPAAEDIGEDDAMLVDEEEVADFDLGSNPALEVDDLVLDDDEYPLGTDINDYIARTREIIEELSHFE</sequence>
<dbReference type="Pfam" id="PF20231">
    <property type="entry name" value="DUF6589"/>
    <property type="match status" value="1"/>
</dbReference>
<dbReference type="KEGG" id="lbc:LACBIDRAFT_330414"/>
<evidence type="ECO:0000259" key="2">
    <source>
        <dbReference type="Pfam" id="PF20231"/>
    </source>
</evidence>
<feature type="region of interest" description="Disordered" evidence="1">
    <location>
        <begin position="1"/>
        <end position="41"/>
    </location>
</feature>
<name>B0DL82_LACBS</name>
<dbReference type="RefSeq" id="XP_001884779.1">
    <property type="nucleotide sequence ID" value="XM_001884744.1"/>
</dbReference>
<dbReference type="HOGENOM" id="CLU_008946_0_0_1"/>
<evidence type="ECO:0000313" key="4">
    <source>
        <dbReference type="Proteomes" id="UP000001194"/>
    </source>
</evidence>
<dbReference type="AlphaFoldDB" id="B0DL82"/>
<evidence type="ECO:0000256" key="1">
    <source>
        <dbReference type="SAM" id="MobiDB-lite"/>
    </source>
</evidence>
<feature type="region of interest" description="Disordered" evidence="1">
    <location>
        <begin position="69"/>
        <end position="88"/>
    </location>
</feature>
<dbReference type="InterPro" id="IPR046496">
    <property type="entry name" value="DUF6589"/>
</dbReference>
<feature type="domain" description="DUF6589" evidence="2">
    <location>
        <begin position="276"/>
        <end position="653"/>
    </location>
</feature>
<evidence type="ECO:0000313" key="3">
    <source>
        <dbReference type="EMBL" id="EDR04607.1"/>
    </source>
</evidence>
<organism evidence="4">
    <name type="scientific">Laccaria bicolor (strain S238N-H82 / ATCC MYA-4686)</name>
    <name type="common">Bicoloured deceiver</name>
    <name type="synonym">Laccaria laccata var. bicolor</name>
    <dbReference type="NCBI Taxonomy" id="486041"/>
    <lineage>
        <taxon>Eukaryota</taxon>
        <taxon>Fungi</taxon>
        <taxon>Dikarya</taxon>
        <taxon>Basidiomycota</taxon>
        <taxon>Agaricomycotina</taxon>
        <taxon>Agaricomycetes</taxon>
        <taxon>Agaricomycetidae</taxon>
        <taxon>Agaricales</taxon>
        <taxon>Agaricineae</taxon>
        <taxon>Hydnangiaceae</taxon>
        <taxon>Laccaria</taxon>
    </lineage>
</organism>